<feature type="domain" description="Aminoglycoside phosphotransferase" evidence="1">
    <location>
        <begin position="34"/>
        <end position="248"/>
    </location>
</feature>
<evidence type="ECO:0000313" key="2">
    <source>
        <dbReference type="EMBL" id="AZR73774.1"/>
    </source>
</evidence>
<dbReference type="SUPFAM" id="SSF56112">
    <property type="entry name" value="Protein kinase-like (PK-like)"/>
    <property type="match status" value="1"/>
</dbReference>
<dbReference type="Gene3D" id="3.90.1200.10">
    <property type="match status" value="1"/>
</dbReference>
<dbReference type="Pfam" id="PF01636">
    <property type="entry name" value="APH"/>
    <property type="match status" value="1"/>
</dbReference>
<dbReference type="Gene3D" id="3.30.200.20">
    <property type="entry name" value="Phosphorylase Kinase, domain 1"/>
    <property type="match status" value="1"/>
</dbReference>
<protein>
    <recommendedName>
        <fullName evidence="1">Aminoglycoside phosphotransferase domain-containing protein</fullName>
    </recommendedName>
</protein>
<dbReference type="Proteomes" id="UP000267250">
    <property type="component" value="Chromosome"/>
</dbReference>
<dbReference type="EMBL" id="CP016379">
    <property type="protein sequence ID" value="AZR73774.1"/>
    <property type="molecule type" value="Genomic_DNA"/>
</dbReference>
<dbReference type="PANTHER" id="PTHR39179">
    <property type="entry name" value="SPORE COAT PROTEIN I"/>
    <property type="match status" value="1"/>
</dbReference>
<dbReference type="AlphaFoldDB" id="A0A3Q9HRK1"/>
<dbReference type="InterPro" id="IPR047175">
    <property type="entry name" value="CotS-like"/>
</dbReference>
<dbReference type="InterPro" id="IPR002575">
    <property type="entry name" value="Aminoglycoside_PTrfase"/>
</dbReference>
<dbReference type="NCBIfam" id="TIGR02906">
    <property type="entry name" value="spore_CotS"/>
    <property type="match status" value="1"/>
</dbReference>
<sequence>MRDLPTFDKTEIIRIVRRGYGIRVQKIIPYRHIYRLETNLGTLFFKPFHSKEAKLQLIVKAQEHLKKQGFTRFIPFIPTLNGKPYYCYKKQLFYLTRWIDGHPSNYDNPFELRKAVHLFARFHKAAKGFAPPIEIPDFLGKWPLMFKKRTLELKKCRKNAQKYPRPTPFENLFFKHIDYYIEQAEKAIELLDKTDYVLLSKAGKRELPFCHHDPAHHNILITSTNKAFLIDFDYLIRDLHLHDLASLIIRNGKASTWNLKRCEFLIKAYQEIKPITPEEFAVIHAFMTYPYDIWLLARARYIEKKPWPLTYYIKELIRKTKNEKARQYFLDKFLYSYLLL</sequence>
<name>A0A3Q9HRK1_9FIRM</name>
<reference evidence="2 3" key="1">
    <citation type="submission" date="2016-07" db="EMBL/GenBank/DDBJ databases">
        <title>Genome and transcriptome analysis of iron-reducing fermentative bacteria Anoxybacter fermentans.</title>
        <authorList>
            <person name="Zeng X."/>
            <person name="Shao Z."/>
        </authorList>
    </citation>
    <scope>NUCLEOTIDE SEQUENCE [LARGE SCALE GENOMIC DNA]</scope>
    <source>
        <strain evidence="2 3">DY22613</strain>
    </source>
</reference>
<gene>
    <name evidence="2" type="ORF">BBF96_10485</name>
</gene>
<dbReference type="InterPro" id="IPR011009">
    <property type="entry name" value="Kinase-like_dom_sf"/>
</dbReference>
<dbReference type="KEGG" id="aft:BBF96_10485"/>
<dbReference type="InterPro" id="IPR014255">
    <property type="entry name" value="Spore_coat_CotS"/>
</dbReference>
<organism evidence="2 3">
    <name type="scientific">Anoxybacter fermentans</name>
    <dbReference type="NCBI Taxonomy" id="1323375"/>
    <lineage>
        <taxon>Bacteria</taxon>
        <taxon>Bacillati</taxon>
        <taxon>Bacillota</taxon>
        <taxon>Clostridia</taxon>
        <taxon>Halanaerobiales</taxon>
        <taxon>Anoxybacter</taxon>
    </lineage>
</organism>
<evidence type="ECO:0000259" key="1">
    <source>
        <dbReference type="Pfam" id="PF01636"/>
    </source>
</evidence>
<dbReference type="RefSeq" id="WP_127017122.1">
    <property type="nucleotide sequence ID" value="NZ_CP016379.1"/>
</dbReference>
<proteinExistence type="predicted"/>
<accession>A0A3Q9HRK1</accession>
<evidence type="ECO:0000313" key="3">
    <source>
        <dbReference type="Proteomes" id="UP000267250"/>
    </source>
</evidence>
<keyword evidence="3" id="KW-1185">Reference proteome</keyword>
<dbReference type="OrthoDB" id="9771902at2"/>
<dbReference type="GO" id="GO:0042601">
    <property type="term" value="C:endospore-forming forespore"/>
    <property type="evidence" value="ECO:0007669"/>
    <property type="project" value="TreeGrafter"/>
</dbReference>
<dbReference type="PANTHER" id="PTHR39179:SF1">
    <property type="entry name" value="SPORE COAT PROTEIN I"/>
    <property type="match status" value="1"/>
</dbReference>